<dbReference type="Proteomes" id="UP001161405">
    <property type="component" value="Unassembled WGS sequence"/>
</dbReference>
<evidence type="ECO:0000313" key="2">
    <source>
        <dbReference type="EMBL" id="GLQ17302.1"/>
    </source>
</evidence>
<accession>A0ABQ5UTL1</accession>
<feature type="transmembrane region" description="Helical" evidence="1">
    <location>
        <begin position="73"/>
        <end position="96"/>
    </location>
</feature>
<reference evidence="2" key="2">
    <citation type="submission" date="2023-01" db="EMBL/GenBank/DDBJ databases">
        <title>Draft genome sequence of Maritalea porphyrae strain NBRC 107169.</title>
        <authorList>
            <person name="Sun Q."/>
            <person name="Mori K."/>
        </authorList>
    </citation>
    <scope>NUCLEOTIDE SEQUENCE</scope>
    <source>
        <strain evidence="2">NBRC 107169</strain>
    </source>
</reference>
<gene>
    <name evidence="2" type="ORF">GCM10007879_15510</name>
</gene>
<proteinExistence type="predicted"/>
<sequence length="111" mass="12668">MRTIARLIGSIFLALMLIMIIMDGAKVLSSNQLAFTPLGQIWFQIDQALGTLTLNTLQAVVQRYVHPFVWDPIFITVLGAPAWLISAIFGVFFLYLGRTRTRERYKHIDEL</sequence>
<keyword evidence="1" id="KW-0472">Membrane</keyword>
<dbReference type="RefSeq" id="WP_284363334.1">
    <property type="nucleotide sequence ID" value="NZ_BSNI01000002.1"/>
</dbReference>
<evidence type="ECO:0000313" key="3">
    <source>
        <dbReference type="Proteomes" id="UP001161405"/>
    </source>
</evidence>
<protein>
    <submittedName>
        <fullName evidence="2">Uncharacterized protein</fullName>
    </submittedName>
</protein>
<comment type="caution">
    <text evidence="2">The sequence shown here is derived from an EMBL/GenBank/DDBJ whole genome shotgun (WGS) entry which is preliminary data.</text>
</comment>
<evidence type="ECO:0000256" key="1">
    <source>
        <dbReference type="SAM" id="Phobius"/>
    </source>
</evidence>
<organism evidence="2 3">
    <name type="scientific">Maritalea porphyrae</name>
    <dbReference type="NCBI Taxonomy" id="880732"/>
    <lineage>
        <taxon>Bacteria</taxon>
        <taxon>Pseudomonadati</taxon>
        <taxon>Pseudomonadota</taxon>
        <taxon>Alphaproteobacteria</taxon>
        <taxon>Hyphomicrobiales</taxon>
        <taxon>Devosiaceae</taxon>
        <taxon>Maritalea</taxon>
    </lineage>
</organism>
<dbReference type="EMBL" id="BSNI01000002">
    <property type="protein sequence ID" value="GLQ17302.1"/>
    <property type="molecule type" value="Genomic_DNA"/>
</dbReference>
<keyword evidence="3" id="KW-1185">Reference proteome</keyword>
<reference evidence="2" key="1">
    <citation type="journal article" date="2014" name="Int. J. Syst. Evol. Microbiol.">
        <title>Complete genome of a new Firmicutes species belonging to the dominant human colonic microbiota ('Ruminococcus bicirculans') reveals two chromosomes and a selective capacity to utilize plant glucans.</title>
        <authorList>
            <consortium name="NISC Comparative Sequencing Program"/>
            <person name="Wegmann U."/>
            <person name="Louis P."/>
            <person name="Goesmann A."/>
            <person name="Henrissat B."/>
            <person name="Duncan S.H."/>
            <person name="Flint H.J."/>
        </authorList>
    </citation>
    <scope>NUCLEOTIDE SEQUENCE</scope>
    <source>
        <strain evidence="2">NBRC 107169</strain>
    </source>
</reference>
<keyword evidence="1" id="KW-0812">Transmembrane</keyword>
<name>A0ABQ5UTL1_9HYPH</name>
<feature type="transmembrane region" description="Helical" evidence="1">
    <location>
        <begin position="7"/>
        <end position="28"/>
    </location>
</feature>
<keyword evidence="1" id="KW-1133">Transmembrane helix</keyword>